<dbReference type="CDD" id="cd20071">
    <property type="entry name" value="SET_SMYD"/>
    <property type="match status" value="1"/>
</dbReference>
<feature type="domain" description="TIR" evidence="9">
    <location>
        <begin position="1244"/>
        <end position="1385"/>
    </location>
</feature>
<evidence type="ECO:0000256" key="2">
    <source>
        <dbReference type="ARBA" id="ARBA00022614"/>
    </source>
</evidence>
<dbReference type="PANTHER" id="PTHR46455:SF4">
    <property type="entry name" value="GH11294P"/>
    <property type="match status" value="1"/>
</dbReference>
<dbReference type="GO" id="GO:0008270">
    <property type="term" value="F:zinc ion binding"/>
    <property type="evidence" value="ECO:0007669"/>
    <property type="project" value="UniProtKB-KW"/>
</dbReference>
<dbReference type="InterPro" id="IPR035897">
    <property type="entry name" value="Toll_tir_struct_dom_sf"/>
</dbReference>
<dbReference type="GO" id="GO:0008276">
    <property type="term" value="F:protein methyltransferase activity"/>
    <property type="evidence" value="ECO:0007669"/>
    <property type="project" value="UniProtKB-ARBA"/>
</dbReference>
<keyword evidence="2" id="KW-0433">Leucine-rich repeat</keyword>
<dbReference type="SUPFAM" id="SSF52047">
    <property type="entry name" value="RNI-like"/>
    <property type="match status" value="1"/>
</dbReference>
<dbReference type="InterPro" id="IPR002893">
    <property type="entry name" value="Znf_MYND"/>
</dbReference>
<dbReference type="InterPro" id="IPR001611">
    <property type="entry name" value="Leu-rich_rpt"/>
</dbReference>
<dbReference type="InterPro" id="IPR046341">
    <property type="entry name" value="SET_dom_sf"/>
</dbReference>
<name>A0AAV1K1U2_9NEOP</name>
<dbReference type="PANTHER" id="PTHR46455">
    <property type="entry name" value="SET AND MYND DOMAIN CONTAINING, ARTHROPOD-SPECIFIC, MEMBER 4, ISOFORM A"/>
    <property type="match status" value="1"/>
</dbReference>
<keyword evidence="3" id="KW-0479">Metal-binding</keyword>
<keyword evidence="8" id="KW-0812">Transmembrane</keyword>
<evidence type="ECO:0000256" key="4">
    <source>
        <dbReference type="ARBA" id="ARBA00022737"/>
    </source>
</evidence>
<dbReference type="InterPro" id="IPR003591">
    <property type="entry name" value="Leu-rich_rpt_typical-subtyp"/>
</dbReference>
<feature type="domain" description="MYND-type" evidence="10">
    <location>
        <begin position="7"/>
        <end position="43"/>
    </location>
</feature>
<keyword evidence="12" id="KW-1185">Reference proteome</keyword>
<evidence type="ECO:0000256" key="6">
    <source>
        <dbReference type="ARBA" id="ARBA00022833"/>
    </source>
</evidence>
<keyword evidence="8" id="KW-1133">Transmembrane helix</keyword>
<dbReference type="Gene3D" id="3.80.10.10">
    <property type="entry name" value="Ribonuclease Inhibitor"/>
    <property type="match status" value="3"/>
</dbReference>
<comment type="caution">
    <text evidence="11">The sequence shown here is derived from an EMBL/GenBank/DDBJ whole genome shotgun (WGS) entry which is preliminary data.</text>
</comment>
<comment type="similarity">
    <text evidence="1">Belongs to the Toll-like receptor family.</text>
</comment>
<protein>
    <submittedName>
        <fullName evidence="11">Uncharacterized protein</fullName>
    </submittedName>
</protein>
<keyword evidence="8" id="KW-0472">Membrane</keyword>
<dbReference type="InterPro" id="IPR001214">
    <property type="entry name" value="SET_dom"/>
</dbReference>
<dbReference type="Gene3D" id="1.10.220.160">
    <property type="match status" value="1"/>
</dbReference>
<evidence type="ECO:0000259" key="9">
    <source>
        <dbReference type="PROSITE" id="PS50104"/>
    </source>
</evidence>
<dbReference type="Gene3D" id="3.40.50.10140">
    <property type="entry name" value="Toll/interleukin-1 receptor homology (TIR) domain"/>
    <property type="match status" value="1"/>
</dbReference>
<proteinExistence type="inferred from homology"/>
<dbReference type="InterPro" id="IPR000157">
    <property type="entry name" value="TIR_dom"/>
</dbReference>
<dbReference type="SUPFAM" id="SSF52200">
    <property type="entry name" value="Toll/Interleukin receptor TIR domain"/>
    <property type="match status" value="1"/>
</dbReference>
<evidence type="ECO:0000313" key="11">
    <source>
        <dbReference type="EMBL" id="CAK1555497.1"/>
    </source>
</evidence>
<dbReference type="Gene3D" id="2.170.270.10">
    <property type="entry name" value="SET domain"/>
    <property type="match status" value="1"/>
</dbReference>
<dbReference type="SUPFAM" id="SSF82199">
    <property type="entry name" value="SET domain"/>
    <property type="match status" value="1"/>
</dbReference>
<dbReference type="Pfam" id="PF01753">
    <property type="entry name" value="zf-MYND"/>
    <property type="match status" value="1"/>
</dbReference>
<dbReference type="PROSITE" id="PS50865">
    <property type="entry name" value="ZF_MYND_2"/>
    <property type="match status" value="1"/>
</dbReference>
<dbReference type="PROSITE" id="PS50104">
    <property type="entry name" value="TIR"/>
    <property type="match status" value="1"/>
</dbReference>
<dbReference type="GO" id="GO:0008757">
    <property type="term" value="F:S-adenosylmethionine-dependent methyltransferase activity"/>
    <property type="evidence" value="ECO:0007669"/>
    <property type="project" value="UniProtKB-ARBA"/>
</dbReference>
<evidence type="ECO:0000256" key="8">
    <source>
        <dbReference type="SAM" id="Phobius"/>
    </source>
</evidence>
<evidence type="ECO:0000256" key="1">
    <source>
        <dbReference type="ARBA" id="ARBA00009634"/>
    </source>
</evidence>
<dbReference type="InterPro" id="IPR032675">
    <property type="entry name" value="LRR_dom_sf"/>
</dbReference>
<dbReference type="EMBL" id="CAVLEF010000280">
    <property type="protein sequence ID" value="CAK1555497.1"/>
    <property type="molecule type" value="Genomic_DNA"/>
</dbReference>
<sequence>MTQSSCCAICLAPAEQKCSNCQSVHYCSRDHQKQHWKSHKNHCTPARVKEDLKYGRYLEATRNIKAGDIILKEPPLITGPAQVTPPVCLGCYKLLEEGKTVACEKCGWPMCSVQCSEKDVHNPECFYTKNRGEKVKISTYGTPHPNYQCITVLRCLYQRDHDQKLWSKLQALQSHCEERKGTDKWNNDRKMIMEFIWKFFKLETTFSDNEIMKCCGIIQINGHEVPLLEPEYVAVFDRISMVEHSCRANCNKSFTSQGDISLCAGSNIPAGSHISVCYTDPLWGTEARRHHLADSKFFECSCERCSDVTEFGTMFSAVKCKKKNCKGYLLPETFILPILHKTTSPDPKTRGLDNKFWKCPVCEDAVSDAIIQQLLQDIGKELSAMPKGDPDACEKFIEHCSNYLHPSHYYMSDVGLALAQMIGQQDQLGLAAVSDDRLLLKTQLCQKVNNLLETLAPAETRLRGTLLFELHAAIAETGRRKSLTDGPLVMLGYVTESRKILSESATLLRHEPPELPEGQISRQARINLVQMDDLIQQLSNSLPLQRLTISIITLKSLREMVTYLWLLLCVAQYARSNFLQEYEAISVSLLSPPVDKTSLALPYDLGRDKTYGCLCRGTADREVVVCFGNYECKRFPRMKMRKCNVLVVRTTVIRQISVGDLDSFYHLKVLKIDSNSLLDYLEPGLFRNLSNLEQLSISYNTQLHSIQEHTFIGLINLHNLTLANNGLKNIALLTPAIKPIYLPSLKVLDVSENAFGAIPEDAFEPMKDSSIRRLDLNLCRLDYVHPNSFVRLKNLKELLIGENDLSASEIVNFLIGLQNNNINLTYLDLSSTGFRKRPPMNLLKVIANSTITRLSLADNQFEVLEEDDFPRMPRLEILDLRRVFVMSIGPNTFNPVKFPRLRILLLSENNLPGIHLKHISNPQVFLMDLSSNKGTVKRPMYYEIGQGLINLKILNMENGTIFHIGNGSFKPMKRLEMLNLGNNPLTANENLTSGMFEGLNELKVLILKGCGIKRFYDGDNIFEMMPNLTHLIISHNQLFYITPETLKPLKVLKVLDLSENLFVSWWQPLFLAAGVKPIKLYLTNNKITHFTLSMIEDINFLLEQERNVSVEIDLADNLFVCDCNSMYKTYMWLDANGSVLLKQYFANTDILCSSPDLWEDKRVSDYISSIKNLRCLVYHKFSTIMLLIWTAPSLVSISLVILLIIMLYKYRIYIRFWLFLAKVAIGRKFLRRSLKARNEEEKGYKYDAFVSYCNDDREFVFEMISQLESRPPYLKLCIYERDFEIGAFISEAILGSINDSRYIILVISNAFAKSHWCRWETHLAEYHRLFLEDGSPYDPLVLIKIGEVERKYLTTTLKYLLKTKIYHTWDGQNVEGFFRKLRNVLIKNK</sequence>
<feature type="transmembrane region" description="Helical" evidence="8">
    <location>
        <begin position="1184"/>
        <end position="1208"/>
    </location>
</feature>
<dbReference type="SMART" id="SM00255">
    <property type="entry name" value="TIR"/>
    <property type="match status" value="1"/>
</dbReference>
<dbReference type="Pfam" id="PF13855">
    <property type="entry name" value="LRR_8"/>
    <property type="match status" value="3"/>
</dbReference>
<dbReference type="GO" id="GO:0008170">
    <property type="term" value="F:N-methyltransferase activity"/>
    <property type="evidence" value="ECO:0007669"/>
    <property type="project" value="UniProtKB-ARBA"/>
</dbReference>
<dbReference type="Pfam" id="PF00856">
    <property type="entry name" value="SET"/>
    <property type="match status" value="1"/>
</dbReference>
<dbReference type="Pfam" id="PF01582">
    <property type="entry name" value="TIR"/>
    <property type="match status" value="1"/>
</dbReference>
<keyword evidence="5 7" id="KW-0863">Zinc-finger</keyword>
<keyword evidence="4" id="KW-0677">Repeat</keyword>
<evidence type="ECO:0000256" key="5">
    <source>
        <dbReference type="ARBA" id="ARBA00022771"/>
    </source>
</evidence>
<dbReference type="SMART" id="SM00369">
    <property type="entry name" value="LRR_TYP"/>
    <property type="match status" value="9"/>
</dbReference>
<evidence type="ECO:0000256" key="3">
    <source>
        <dbReference type="ARBA" id="ARBA00022723"/>
    </source>
</evidence>
<organism evidence="11 12">
    <name type="scientific">Leptosia nina</name>
    <dbReference type="NCBI Taxonomy" id="320188"/>
    <lineage>
        <taxon>Eukaryota</taxon>
        <taxon>Metazoa</taxon>
        <taxon>Ecdysozoa</taxon>
        <taxon>Arthropoda</taxon>
        <taxon>Hexapoda</taxon>
        <taxon>Insecta</taxon>
        <taxon>Pterygota</taxon>
        <taxon>Neoptera</taxon>
        <taxon>Endopterygota</taxon>
        <taxon>Lepidoptera</taxon>
        <taxon>Glossata</taxon>
        <taxon>Ditrysia</taxon>
        <taxon>Papilionoidea</taxon>
        <taxon>Pieridae</taxon>
        <taxon>Pierinae</taxon>
        <taxon>Leptosia</taxon>
    </lineage>
</organism>
<evidence type="ECO:0000256" key="7">
    <source>
        <dbReference type="PROSITE-ProRule" id="PRU00134"/>
    </source>
</evidence>
<dbReference type="SUPFAM" id="SSF144232">
    <property type="entry name" value="HIT/MYND zinc finger-like"/>
    <property type="match status" value="1"/>
</dbReference>
<gene>
    <name evidence="11" type="ORF">LNINA_LOCUS14310</name>
</gene>
<accession>A0AAV1K1U2</accession>
<keyword evidence="6" id="KW-0862">Zinc</keyword>
<dbReference type="GO" id="GO:0007165">
    <property type="term" value="P:signal transduction"/>
    <property type="evidence" value="ECO:0007669"/>
    <property type="project" value="InterPro"/>
</dbReference>
<reference evidence="11 12" key="1">
    <citation type="submission" date="2023-11" db="EMBL/GenBank/DDBJ databases">
        <authorList>
            <person name="Okamura Y."/>
        </authorList>
    </citation>
    <scope>NUCLEOTIDE SEQUENCE [LARGE SCALE GENOMIC DNA]</scope>
</reference>
<dbReference type="Gene3D" id="6.10.140.2220">
    <property type="match status" value="2"/>
</dbReference>
<evidence type="ECO:0000313" key="12">
    <source>
        <dbReference type="Proteomes" id="UP001497472"/>
    </source>
</evidence>
<evidence type="ECO:0000259" key="10">
    <source>
        <dbReference type="PROSITE" id="PS50865"/>
    </source>
</evidence>
<dbReference type="Proteomes" id="UP001497472">
    <property type="component" value="Unassembled WGS sequence"/>
</dbReference>
<dbReference type="SUPFAM" id="SSF52058">
    <property type="entry name" value="L domain-like"/>
    <property type="match status" value="1"/>
</dbReference>
<dbReference type="InterPro" id="IPR053010">
    <property type="entry name" value="SET_SmydA-8"/>
</dbReference>